<gene>
    <name evidence="1" type="ORF">L873DRAFT_1804380</name>
</gene>
<protein>
    <submittedName>
        <fullName evidence="1">Uncharacterized protein</fullName>
    </submittedName>
</protein>
<proteinExistence type="predicted"/>
<evidence type="ECO:0000313" key="1">
    <source>
        <dbReference type="EMBL" id="RPB01028.1"/>
    </source>
</evidence>
<reference evidence="1 2" key="1">
    <citation type="journal article" date="2018" name="Nat. Ecol. Evol.">
        <title>Pezizomycetes genomes reveal the molecular basis of ectomycorrhizal truffle lifestyle.</title>
        <authorList>
            <person name="Murat C."/>
            <person name="Payen T."/>
            <person name="Noel B."/>
            <person name="Kuo A."/>
            <person name="Morin E."/>
            <person name="Chen J."/>
            <person name="Kohler A."/>
            <person name="Krizsan K."/>
            <person name="Balestrini R."/>
            <person name="Da Silva C."/>
            <person name="Montanini B."/>
            <person name="Hainaut M."/>
            <person name="Levati E."/>
            <person name="Barry K.W."/>
            <person name="Belfiori B."/>
            <person name="Cichocki N."/>
            <person name="Clum A."/>
            <person name="Dockter R.B."/>
            <person name="Fauchery L."/>
            <person name="Guy J."/>
            <person name="Iotti M."/>
            <person name="Le Tacon F."/>
            <person name="Lindquist E.A."/>
            <person name="Lipzen A."/>
            <person name="Malagnac F."/>
            <person name="Mello A."/>
            <person name="Molinier V."/>
            <person name="Miyauchi S."/>
            <person name="Poulain J."/>
            <person name="Riccioni C."/>
            <person name="Rubini A."/>
            <person name="Sitrit Y."/>
            <person name="Splivallo R."/>
            <person name="Traeger S."/>
            <person name="Wang M."/>
            <person name="Zifcakova L."/>
            <person name="Wipf D."/>
            <person name="Zambonelli A."/>
            <person name="Paolocci F."/>
            <person name="Nowrousian M."/>
            <person name="Ottonello S."/>
            <person name="Baldrian P."/>
            <person name="Spatafora J.W."/>
            <person name="Henrissat B."/>
            <person name="Nagy L.G."/>
            <person name="Aury J.M."/>
            <person name="Wincker P."/>
            <person name="Grigoriev I.V."/>
            <person name="Bonfante P."/>
            <person name="Martin F.M."/>
        </authorList>
    </citation>
    <scope>NUCLEOTIDE SEQUENCE [LARGE SCALE GENOMIC DNA]</scope>
    <source>
        <strain evidence="1 2">120613-1</strain>
    </source>
</reference>
<dbReference type="EMBL" id="ML120376">
    <property type="protein sequence ID" value="RPB01028.1"/>
    <property type="molecule type" value="Genomic_DNA"/>
</dbReference>
<dbReference type="Proteomes" id="UP000276215">
    <property type="component" value="Unassembled WGS sequence"/>
</dbReference>
<accession>A0A3N4JV08</accession>
<sequence>MSLPPLPSVGVSRPSAGLLPCIGVPRPEGFGTVVDREDKPVPNHLWDHIRVLDNHISEFGKVQPIPTITL</sequence>
<keyword evidence="2" id="KW-1185">Reference proteome</keyword>
<evidence type="ECO:0000313" key="2">
    <source>
        <dbReference type="Proteomes" id="UP000276215"/>
    </source>
</evidence>
<dbReference type="AlphaFoldDB" id="A0A3N4JV08"/>
<organism evidence="1 2">
    <name type="scientific">Choiromyces venosus 120613-1</name>
    <dbReference type="NCBI Taxonomy" id="1336337"/>
    <lineage>
        <taxon>Eukaryota</taxon>
        <taxon>Fungi</taxon>
        <taxon>Dikarya</taxon>
        <taxon>Ascomycota</taxon>
        <taxon>Pezizomycotina</taxon>
        <taxon>Pezizomycetes</taxon>
        <taxon>Pezizales</taxon>
        <taxon>Tuberaceae</taxon>
        <taxon>Choiromyces</taxon>
    </lineage>
</organism>
<name>A0A3N4JV08_9PEZI</name>